<reference evidence="1" key="1">
    <citation type="submission" date="2018-05" db="EMBL/GenBank/DDBJ databases">
        <authorList>
            <person name="Lanie J.A."/>
            <person name="Ng W.-L."/>
            <person name="Kazmierczak K.M."/>
            <person name="Andrzejewski T.M."/>
            <person name="Davidsen T.M."/>
            <person name="Wayne K.J."/>
            <person name="Tettelin H."/>
            <person name="Glass J.I."/>
            <person name="Rusch D."/>
            <person name="Podicherti R."/>
            <person name="Tsui H.-C.T."/>
            <person name="Winkler M.E."/>
        </authorList>
    </citation>
    <scope>NUCLEOTIDE SEQUENCE</scope>
</reference>
<name>A0A382SQ55_9ZZZZ</name>
<sequence>MADKRISGLPALSSAAREDLLLVVDDPAGTPSNKKVSLTQFFSNVEPEIVFANTKALASSTNASVIFKGGVAIQESMKVDDDLTVNANATLNIATINSLSSALIGTTNAIYDLGNTTIGWGNAYVGIIKGDTDDNLLITANTNASANIIFTGANVHIKSNSIIAGQDTTITSNAVFSSNVTTSGANVHINGTDFTIDSNTTFKANLIIHSDSTNTVINSGNTHITSNTTLAGEDTTITSNATFIGANVSIAGDNAYFTSNSTFAGEDTTIT</sequence>
<organism evidence="1">
    <name type="scientific">marine metagenome</name>
    <dbReference type="NCBI Taxonomy" id="408172"/>
    <lineage>
        <taxon>unclassified sequences</taxon>
        <taxon>metagenomes</taxon>
        <taxon>ecological metagenomes</taxon>
    </lineage>
</organism>
<protein>
    <submittedName>
        <fullName evidence="1">Uncharacterized protein</fullName>
    </submittedName>
</protein>
<gene>
    <name evidence="1" type="ORF">METZ01_LOCUS364142</name>
</gene>
<proteinExistence type="predicted"/>
<dbReference type="AlphaFoldDB" id="A0A382SQ55"/>
<dbReference type="EMBL" id="UINC01130303">
    <property type="protein sequence ID" value="SVD11288.1"/>
    <property type="molecule type" value="Genomic_DNA"/>
</dbReference>
<feature type="non-terminal residue" evidence="1">
    <location>
        <position position="271"/>
    </location>
</feature>
<evidence type="ECO:0000313" key="1">
    <source>
        <dbReference type="EMBL" id="SVD11288.1"/>
    </source>
</evidence>
<accession>A0A382SQ55</accession>
<dbReference type="Gene3D" id="2.160.10.10">
    <property type="entry name" value="Hexapeptide repeat proteins"/>
    <property type="match status" value="1"/>
</dbReference>